<dbReference type="Proteomes" id="UP000789759">
    <property type="component" value="Unassembled WGS sequence"/>
</dbReference>
<evidence type="ECO:0000313" key="2">
    <source>
        <dbReference type="Proteomes" id="UP000789759"/>
    </source>
</evidence>
<dbReference type="AlphaFoldDB" id="A0A9N9IRP1"/>
<organism evidence="1 2">
    <name type="scientific">Cetraspora pellucida</name>
    <dbReference type="NCBI Taxonomy" id="1433469"/>
    <lineage>
        <taxon>Eukaryota</taxon>
        <taxon>Fungi</taxon>
        <taxon>Fungi incertae sedis</taxon>
        <taxon>Mucoromycota</taxon>
        <taxon>Glomeromycotina</taxon>
        <taxon>Glomeromycetes</taxon>
        <taxon>Diversisporales</taxon>
        <taxon>Gigasporaceae</taxon>
        <taxon>Cetraspora</taxon>
    </lineage>
</organism>
<protein>
    <submittedName>
        <fullName evidence="1">14296_t:CDS:1</fullName>
    </submittedName>
</protein>
<dbReference type="OrthoDB" id="10456774at2759"/>
<keyword evidence="2" id="KW-1185">Reference proteome</keyword>
<name>A0A9N9IRP1_9GLOM</name>
<dbReference type="EMBL" id="CAJVQA010017250">
    <property type="protein sequence ID" value="CAG8747764.1"/>
    <property type="molecule type" value="Genomic_DNA"/>
</dbReference>
<proteinExistence type="predicted"/>
<evidence type="ECO:0000313" key="1">
    <source>
        <dbReference type="EMBL" id="CAG8747764.1"/>
    </source>
</evidence>
<reference evidence="1" key="1">
    <citation type="submission" date="2021-06" db="EMBL/GenBank/DDBJ databases">
        <authorList>
            <person name="Kallberg Y."/>
            <person name="Tangrot J."/>
            <person name="Rosling A."/>
        </authorList>
    </citation>
    <scope>NUCLEOTIDE SEQUENCE</scope>
    <source>
        <strain evidence="1">FL966</strain>
    </source>
</reference>
<sequence length="230" mass="28338">MKFSTEIYCIILENYDFDDNFNNFKEIRKLSSVCKLFNDIIEKLLIKVYLIDEDNMKYNPEPTHTYFFIENNTKNKISYKRFKNIRSIYYSWQSLQTQKISYGSSFYKARSRFTIEYIIPKNIFYERYYKFPYFIENINNKTVFEIKSIFGFNKKFVIDYDIGLLDFWKLGELDKDWVHCHDLSYHFTELILKKLLLFKYLKNKYNKIRNIYNNLFHNFDSNNEVNLIDY</sequence>
<comment type="caution">
    <text evidence="1">The sequence shown here is derived from an EMBL/GenBank/DDBJ whole genome shotgun (WGS) entry which is preliminary data.</text>
</comment>
<accession>A0A9N9IRP1</accession>
<gene>
    <name evidence="1" type="ORF">CPELLU_LOCUS14505</name>
</gene>